<dbReference type="RefSeq" id="WP_176215524.1">
    <property type="nucleotide sequence ID" value="NZ_CP155572.1"/>
</dbReference>
<dbReference type="InterPro" id="IPR036648">
    <property type="entry name" value="CN_Hdrase_a/SCN_Hdrase_g_sf"/>
</dbReference>
<dbReference type="GO" id="GO:0046914">
    <property type="term" value="F:transition metal ion binding"/>
    <property type="evidence" value="ECO:0007669"/>
    <property type="project" value="InterPro"/>
</dbReference>
<accession>A0A1W2CX53</accession>
<keyword evidence="2" id="KW-1185">Reference proteome</keyword>
<dbReference type="EMBL" id="FWXI01000012">
    <property type="protein sequence ID" value="SMC89474.1"/>
    <property type="molecule type" value="Genomic_DNA"/>
</dbReference>
<dbReference type="InterPro" id="IPR022513">
    <property type="entry name" value="TOMM_pelo"/>
</dbReference>
<proteinExistence type="predicted"/>
<evidence type="ECO:0000313" key="2">
    <source>
        <dbReference type="Proteomes" id="UP000192738"/>
    </source>
</evidence>
<dbReference type="Gene3D" id="3.90.330.10">
    <property type="entry name" value="Nitrile hydratase alpha /Thiocyanate hydrolase gamma"/>
    <property type="match status" value="1"/>
</dbReference>
<name>A0A1W2CX53_9FIRM</name>
<gene>
    <name evidence="1" type="ORF">SAMN04488500_11230</name>
</gene>
<dbReference type="Proteomes" id="UP000192738">
    <property type="component" value="Unassembled WGS sequence"/>
</dbReference>
<reference evidence="1 2" key="1">
    <citation type="submission" date="2017-04" db="EMBL/GenBank/DDBJ databases">
        <authorList>
            <person name="Afonso C.L."/>
            <person name="Miller P.J."/>
            <person name="Scott M.A."/>
            <person name="Spackman E."/>
            <person name="Goraichik I."/>
            <person name="Dimitrov K.M."/>
            <person name="Suarez D.L."/>
            <person name="Swayne D.E."/>
        </authorList>
    </citation>
    <scope>NUCLEOTIDE SEQUENCE [LARGE SCALE GENOMIC DNA]</scope>
    <source>
        <strain evidence="1 2">DSM 5090</strain>
    </source>
</reference>
<dbReference type="GO" id="GO:0003824">
    <property type="term" value="F:catalytic activity"/>
    <property type="evidence" value="ECO:0007669"/>
    <property type="project" value="InterPro"/>
</dbReference>
<dbReference type="STRING" id="112901.SAMN04488500_11230"/>
<sequence length="110" mass="12441">MTEQKQEKKSMTRSDYEQLVSKKTWEDPKFLEELRRDPKGVLEKFIEKPLPASLEVVLVEDQPNKIYFRILRNPAELSDEELDGIAGGWGPSETSITVSVVTTTVTVACA</sequence>
<organism evidence="1 2">
    <name type="scientific">Sporomusa malonica</name>
    <dbReference type="NCBI Taxonomy" id="112901"/>
    <lineage>
        <taxon>Bacteria</taxon>
        <taxon>Bacillati</taxon>
        <taxon>Bacillota</taxon>
        <taxon>Negativicutes</taxon>
        <taxon>Selenomonadales</taxon>
        <taxon>Sporomusaceae</taxon>
        <taxon>Sporomusa</taxon>
    </lineage>
</organism>
<dbReference type="NCBIfam" id="TIGR03793">
    <property type="entry name" value="leader_NHLP"/>
    <property type="match status" value="1"/>
</dbReference>
<dbReference type="SUPFAM" id="SSF56209">
    <property type="entry name" value="Nitrile hydratase alpha chain"/>
    <property type="match status" value="1"/>
</dbReference>
<dbReference type="AlphaFoldDB" id="A0A1W2CX53"/>
<protein>
    <submittedName>
        <fullName evidence="1">NHLP leader peptide domain-containing protein</fullName>
    </submittedName>
</protein>
<evidence type="ECO:0000313" key="1">
    <source>
        <dbReference type="EMBL" id="SMC89474.1"/>
    </source>
</evidence>